<protein>
    <submittedName>
        <fullName evidence="1">Fras1 related extracellular matrix protein</fullName>
    </submittedName>
</protein>
<sequence length="414" mass="47590">MKSLAMLLACSSTPDRLVLPVVDQTVQLKIEGGGESSGGLPADLMSLMSSRKRRERREAGHNSTQQENATVVKYETGADRLVSPGRHVDEVKVMYADPPTKSTNEETREPSVAELMALAERLRELRETDKLQKYLDLQGSGYRMGTSSSASGVDDDYVAQNSVDYTVERQYEEDLKQHEKYKDFVLEANRASQMPNMSRVTDVLRDDVMQMRERHEQRYQANLRRRGLKSRRKRASVFDDLSFDRMMRLMRWKSSVSKLNCHTQPNHRLTLPGDVGYGASRQFENEGRTAVRLSNFLSMYLQNVMPDENFGNMRGGGPLHKDMMFGEVIANVMGNYRIYSAGVYFDRWKFENDDGSPRELFGPWAFRRRGAYFAEDTAGYSAQYVNTEWFRRAKSRHGANFSGTKKYKLRTYVR</sequence>
<reference evidence="1 2" key="1">
    <citation type="journal article" date="2021" name="Elife">
        <title>Chloroplast acquisition without the gene transfer in kleptoplastic sea slugs, Plakobranchus ocellatus.</title>
        <authorList>
            <person name="Maeda T."/>
            <person name="Takahashi S."/>
            <person name="Yoshida T."/>
            <person name="Shimamura S."/>
            <person name="Takaki Y."/>
            <person name="Nagai Y."/>
            <person name="Toyoda A."/>
            <person name="Suzuki Y."/>
            <person name="Arimoto A."/>
            <person name="Ishii H."/>
            <person name="Satoh N."/>
            <person name="Nishiyama T."/>
            <person name="Hasebe M."/>
            <person name="Maruyama T."/>
            <person name="Minagawa J."/>
            <person name="Obokata J."/>
            <person name="Shigenobu S."/>
        </authorList>
    </citation>
    <scope>NUCLEOTIDE SEQUENCE [LARGE SCALE GENOMIC DNA]</scope>
</reference>
<dbReference type="Gene3D" id="3.30.450.20">
    <property type="entry name" value="PAS domain"/>
    <property type="match status" value="1"/>
</dbReference>
<dbReference type="EMBL" id="BMAT01009512">
    <property type="protein sequence ID" value="GFS07812.1"/>
    <property type="molecule type" value="Genomic_DNA"/>
</dbReference>
<accession>A0AAV4IGU6</accession>
<gene>
    <name evidence="1" type="ORF">ElyMa_004741600</name>
</gene>
<evidence type="ECO:0000313" key="2">
    <source>
        <dbReference type="Proteomes" id="UP000762676"/>
    </source>
</evidence>
<name>A0AAV4IGU6_9GAST</name>
<comment type="caution">
    <text evidence="1">The sequence shown here is derived from an EMBL/GenBank/DDBJ whole genome shotgun (WGS) entry which is preliminary data.</text>
</comment>
<dbReference type="AlphaFoldDB" id="A0AAV4IGU6"/>
<organism evidence="1 2">
    <name type="scientific">Elysia marginata</name>
    <dbReference type="NCBI Taxonomy" id="1093978"/>
    <lineage>
        <taxon>Eukaryota</taxon>
        <taxon>Metazoa</taxon>
        <taxon>Spiralia</taxon>
        <taxon>Lophotrochozoa</taxon>
        <taxon>Mollusca</taxon>
        <taxon>Gastropoda</taxon>
        <taxon>Heterobranchia</taxon>
        <taxon>Euthyneura</taxon>
        <taxon>Panpulmonata</taxon>
        <taxon>Sacoglossa</taxon>
        <taxon>Placobranchoidea</taxon>
        <taxon>Plakobranchidae</taxon>
        <taxon>Elysia</taxon>
    </lineage>
</organism>
<proteinExistence type="predicted"/>
<dbReference type="Proteomes" id="UP000762676">
    <property type="component" value="Unassembled WGS sequence"/>
</dbReference>
<evidence type="ECO:0000313" key="1">
    <source>
        <dbReference type="EMBL" id="GFS07812.1"/>
    </source>
</evidence>
<keyword evidence="2" id="KW-1185">Reference proteome</keyword>